<evidence type="ECO:0000256" key="1">
    <source>
        <dbReference type="SAM" id="MobiDB-lite"/>
    </source>
</evidence>
<evidence type="ECO:0000313" key="2">
    <source>
        <dbReference type="EMBL" id="KAJ3564787.1"/>
    </source>
</evidence>
<protein>
    <submittedName>
        <fullName evidence="2">Uncharacterized protein</fullName>
    </submittedName>
</protein>
<name>A0AAD5VN66_9AGAR</name>
<reference evidence="2" key="1">
    <citation type="submission" date="2022-07" db="EMBL/GenBank/DDBJ databases">
        <title>Genome Sequence of Leucocoprinus birnbaumii.</title>
        <authorList>
            <person name="Buettner E."/>
        </authorList>
    </citation>
    <scope>NUCLEOTIDE SEQUENCE</scope>
    <source>
        <strain evidence="2">VT141</strain>
    </source>
</reference>
<feature type="region of interest" description="Disordered" evidence="1">
    <location>
        <begin position="355"/>
        <end position="449"/>
    </location>
</feature>
<gene>
    <name evidence="2" type="ORF">NP233_g8058</name>
</gene>
<keyword evidence="3" id="KW-1185">Reference proteome</keyword>
<dbReference type="AlphaFoldDB" id="A0AAD5VN66"/>
<feature type="compositionally biased region" description="Basic residues" evidence="1">
    <location>
        <begin position="410"/>
        <end position="424"/>
    </location>
</feature>
<feature type="compositionally biased region" description="Basic residues" evidence="1">
    <location>
        <begin position="366"/>
        <end position="378"/>
    </location>
</feature>
<feature type="compositionally biased region" description="Acidic residues" evidence="1">
    <location>
        <begin position="438"/>
        <end position="449"/>
    </location>
</feature>
<dbReference type="EMBL" id="JANIEX010000629">
    <property type="protein sequence ID" value="KAJ3564787.1"/>
    <property type="molecule type" value="Genomic_DNA"/>
</dbReference>
<comment type="caution">
    <text evidence="2">The sequence shown here is derived from an EMBL/GenBank/DDBJ whole genome shotgun (WGS) entry which is preliminary data.</text>
</comment>
<accession>A0AAD5VN66</accession>
<dbReference type="Proteomes" id="UP001213000">
    <property type="component" value="Unassembled WGS sequence"/>
</dbReference>
<evidence type="ECO:0000313" key="3">
    <source>
        <dbReference type="Proteomes" id="UP001213000"/>
    </source>
</evidence>
<sequence>MSAEHLTGDETLHLRNPLLPVSKLREHRDKRLTDAEKITEAQKQQARREKALALEAEIKAIHQRTNQEIEELASKYNKKEDIIRSSVYCSSLLKAERKPNSFNVEVQWKIFNLNKDLPIGERYQLKEVQDMVRKEREDRAVRGLTLPPEEDAAMWAHAQKMLDLKRSGVRPNNRSAAKDAYNVGKKVAVEMKRANQRTGIAGLLAMTRGHMQDIYAPTIYETKNARGFCQKSLGHKLEDVGGRLEAYATTGPQGHRLALDVPSMRKECVSIIAEGLQQLAGKGTSMNYNNYDTGIAAKYGIHLVGWPAHVPFTSPSNLSADHLRDLRAALLSKRCIWQVMSTDEFETHEQRLQAMRAEGQTVGVPRKTRSDKNKKRRRNVENDDENNPDVEVRASVQKKKRTSKAMAKNAPRKSGKGGKAKRAHATQLPPALHKSVEVLEDTSDDDADE</sequence>
<organism evidence="2 3">
    <name type="scientific">Leucocoprinus birnbaumii</name>
    <dbReference type="NCBI Taxonomy" id="56174"/>
    <lineage>
        <taxon>Eukaryota</taxon>
        <taxon>Fungi</taxon>
        <taxon>Dikarya</taxon>
        <taxon>Basidiomycota</taxon>
        <taxon>Agaricomycotina</taxon>
        <taxon>Agaricomycetes</taxon>
        <taxon>Agaricomycetidae</taxon>
        <taxon>Agaricales</taxon>
        <taxon>Agaricineae</taxon>
        <taxon>Agaricaceae</taxon>
        <taxon>Leucocoprinus</taxon>
    </lineage>
</organism>
<proteinExistence type="predicted"/>